<feature type="transmembrane region" description="Helical" evidence="4">
    <location>
        <begin position="12"/>
        <end position="37"/>
    </location>
</feature>
<evidence type="ECO:0000313" key="5">
    <source>
        <dbReference type="EMBL" id="KGB26480.1"/>
    </source>
</evidence>
<accession>A0A094YWW4</accession>
<dbReference type="PATRIC" id="fig|104102.7.peg.181"/>
<reference evidence="5 6" key="1">
    <citation type="submission" date="2014-06" db="EMBL/GenBank/DDBJ databases">
        <title>Functional and comparative genomic analyses of the Drosophila gut microbiota identify candidate symbiosis factors.</title>
        <authorList>
            <person name="Newell P.D."/>
            <person name="Chaston J.M."/>
            <person name="Douglas A.E."/>
        </authorList>
    </citation>
    <scope>NUCLEOTIDE SEQUENCE [LARGE SCALE GENOMIC DNA]</scope>
    <source>
        <strain evidence="5 6">DmCS_006</strain>
    </source>
</reference>
<comment type="caution">
    <text evidence="5">The sequence shown here is derived from an EMBL/GenBank/DDBJ whole genome shotgun (WGS) entry which is preliminary data.</text>
</comment>
<feature type="transmembrane region" description="Helical" evidence="4">
    <location>
        <begin position="58"/>
        <end position="80"/>
    </location>
</feature>
<dbReference type="Pfam" id="PF04966">
    <property type="entry name" value="OprB"/>
    <property type="match status" value="1"/>
</dbReference>
<evidence type="ECO:0000256" key="2">
    <source>
        <dbReference type="RuleBase" id="RU363072"/>
    </source>
</evidence>
<dbReference type="STRING" id="104102.AtDm6_0183"/>
<dbReference type="GO" id="GO:0016020">
    <property type="term" value="C:membrane"/>
    <property type="evidence" value="ECO:0007669"/>
    <property type="project" value="InterPro"/>
</dbReference>
<dbReference type="InterPro" id="IPR038673">
    <property type="entry name" value="OprB_sf"/>
</dbReference>
<dbReference type="PANTHER" id="PTHR37944:SF1">
    <property type="entry name" value="PORIN B"/>
    <property type="match status" value="1"/>
</dbReference>
<keyword evidence="6" id="KW-1185">Reference proteome</keyword>
<evidence type="ECO:0000256" key="1">
    <source>
        <dbReference type="ARBA" id="ARBA00008769"/>
    </source>
</evidence>
<dbReference type="InterPro" id="IPR007049">
    <property type="entry name" value="Carb-sel_porin_OprB"/>
</dbReference>
<name>A0A094YWW4_9PROT</name>
<evidence type="ECO:0000313" key="6">
    <source>
        <dbReference type="Proteomes" id="UP000029448"/>
    </source>
</evidence>
<dbReference type="AlphaFoldDB" id="A0A094YWW4"/>
<dbReference type="EMBL" id="JOKM01000007">
    <property type="protein sequence ID" value="KGB26480.1"/>
    <property type="molecule type" value="Genomic_DNA"/>
</dbReference>
<sequence>MDRMYTFLLMKSVYLCCPYCPCIIVSILSSNSLYFLARVPKLILGQIMYRKSRHRSPILQTCFTLWGLTLTGSLIINASFSMAHADESGKEQQAPKNPVYVDVISGTQTQKQDDNSQPDPRVLVRPKNSPLPASGVPVAPWPGLATMVVPSVDEYQSSKTFHKMELDVLTGKEGVSWLLPSEMDAQRRTDMDDPYYVPTAGSGHLIPKIMPFRQRLQKKGFVFSFSYKGEAMANIHGGMQRGMDYVHELTLQMNFDLGKMAGWNGWSIHTLLMNRAGREVSHDRVGDYYVNLMEVYGLSGHVVAHLVDFYAEKKFLQNRMDITFGRMSLTHVFATSPLICSFMVTCSAPVALKVDPGFAVYPKATWGSRIRFRPTRDTMVQLGAYQVSPLSTNPSGWSWGSENTTGMMLPIEFTWQPFLTRNRLPGHYVFGYAHDTSRYPDVLGASPANKVIATGRLHSAPMDMFWFEGDQMIYRKGGRNQMAGGYLMAGYIHNTPHVSSISDEAYGGISFNGVIPSRVTDRLGILYSWYHVSHRKELGQMYARDAGLSLGAQVLAPQTDSHVIEAYYAIDAVPGVLVQPEFQYMIRPGETSRRPDAALVGLKVIANL</sequence>
<protein>
    <submittedName>
        <fullName evidence="5">Putative porin B outer transmembrane protein</fullName>
    </submittedName>
</protein>
<dbReference type="Proteomes" id="UP000029448">
    <property type="component" value="Unassembled WGS sequence"/>
</dbReference>
<feature type="region of interest" description="Disordered" evidence="3">
    <location>
        <begin position="108"/>
        <end position="135"/>
    </location>
</feature>
<keyword evidence="4" id="KW-1133">Transmembrane helix</keyword>
<dbReference type="Gene3D" id="2.40.160.180">
    <property type="entry name" value="Carbohydrate-selective porin OprB"/>
    <property type="match status" value="1"/>
</dbReference>
<comment type="similarity">
    <text evidence="1 2">Belongs to the OprB family.</text>
</comment>
<keyword evidence="4 5" id="KW-0812">Transmembrane</keyword>
<dbReference type="InterPro" id="IPR052932">
    <property type="entry name" value="OprB_Porin"/>
</dbReference>
<dbReference type="GO" id="GO:0015288">
    <property type="term" value="F:porin activity"/>
    <property type="evidence" value="ECO:0007669"/>
    <property type="project" value="InterPro"/>
</dbReference>
<evidence type="ECO:0000256" key="3">
    <source>
        <dbReference type="SAM" id="MobiDB-lite"/>
    </source>
</evidence>
<feature type="compositionally biased region" description="Polar residues" evidence="3">
    <location>
        <begin position="108"/>
        <end position="118"/>
    </location>
</feature>
<evidence type="ECO:0000256" key="4">
    <source>
        <dbReference type="SAM" id="Phobius"/>
    </source>
</evidence>
<dbReference type="GO" id="GO:0008643">
    <property type="term" value="P:carbohydrate transport"/>
    <property type="evidence" value="ECO:0007669"/>
    <property type="project" value="InterPro"/>
</dbReference>
<keyword evidence="4" id="KW-0472">Membrane</keyword>
<dbReference type="PANTHER" id="PTHR37944">
    <property type="entry name" value="PORIN B"/>
    <property type="match status" value="1"/>
</dbReference>
<gene>
    <name evidence="5" type="ORF">AtDm6_0183</name>
</gene>
<organism evidence="5 6">
    <name type="scientific">Acetobacter tropicalis</name>
    <dbReference type="NCBI Taxonomy" id="104102"/>
    <lineage>
        <taxon>Bacteria</taxon>
        <taxon>Pseudomonadati</taxon>
        <taxon>Pseudomonadota</taxon>
        <taxon>Alphaproteobacteria</taxon>
        <taxon>Acetobacterales</taxon>
        <taxon>Acetobacteraceae</taxon>
        <taxon>Acetobacter</taxon>
    </lineage>
</organism>
<proteinExistence type="inferred from homology"/>